<evidence type="ECO:0000313" key="2">
    <source>
        <dbReference type="Proteomes" id="UP000095284"/>
    </source>
</evidence>
<dbReference type="Proteomes" id="UP000095284">
    <property type="component" value="Unplaced"/>
</dbReference>
<protein>
    <submittedName>
        <fullName evidence="3">Uncharacterized protein</fullName>
    </submittedName>
</protein>
<evidence type="ECO:0000313" key="3">
    <source>
        <dbReference type="WBParaSite" id="BXY_0333900.1"/>
    </source>
</evidence>
<dbReference type="WBParaSite" id="BXY_0333900.1">
    <property type="protein sequence ID" value="BXY_0333900.1"/>
    <property type="gene ID" value="BXY_0333900"/>
</dbReference>
<proteinExistence type="predicted"/>
<reference evidence="3" key="1">
    <citation type="submission" date="2016-11" db="UniProtKB">
        <authorList>
            <consortium name="WormBaseParasite"/>
        </authorList>
    </citation>
    <scope>IDENTIFICATION</scope>
</reference>
<feature type="compositionally biased region" description="Basic residues" evidence="1">
    <location>
        <begin position="14"/>
        <end position="36"/>
    </location>
</feature>
<evidence type="ECO:0000256" key="1">
    <source>
        <dbReference type="SAM" id="MobiDB-lite"/>
    </source>
</evidence>
<dbReference type="AlphaFoldDB" id="A0A1I7RRJ2"/>
<accession>A0A1I7RRJ2</accession>
<name>A0A1I7RRJ2_BURXY</name>
<sequence>MIGSRMDTMERGSGQKRRTTSLRKPNGMRKTQRQRRPTRERWNWEGRTATAVRKRGKQGRPGGALGCCGILPFIIRQPEAAVEEIESTFRAEVTLGIVMAKGLSQEMHRELSKGISECTCGRRSESAYLQIEVASSFMGKLDLLSYIDGHIYGVQKLSSEVVLFLVSSLKYKSF</sequence>
<feature type="region of interest" description="Disordered" evidence="1">
    <location>
        <begin position="1"/>
        <end position="42"/>
    </location>
</feature>
<organism evidence="2 3">
    <name type="scientific">Bursaphelenchus xylophilus</name>
    <name type="common">Pinewood nematode worm</name>
    <name type="synonym">Aphelenchoides xylophilus</name>
    <dbReference type="NCBI Taxonomy" id="6326"/>
    <lineage>
        <taxon>Eukaryota</taxon>
        <taxon>Metazoa</taxon>
        <taxon>Ecdysozoa</taxon>
        <taxon>Nematoda</taxon>
        <taxon>Chromadorea</taxon>
        <taxon>Rhabditida</taxon>
        <taxon>Tylenchina</taxon>
        <taxon>Tylenchomorpha</taxon>
        <taxon>Aphelenchoidea</taxon>
        <taxon>Aphelenchoididae</taxon>
        <taxon>Bursaphelenchus</taxon>
    </lineage>
</organism>